<feature type="non-terminal residue" evidence="3">
    <location>
        <position position="97"/>
    </location>
</feature>
<name>C5LX29_PERM5</name>
<sequence length="97" mass="10628">LVYTWALRTLSRLVENTGLVVVPYEKHPPLLPYMIEFLRADAQHSGHTAAIRAIGTLGALDPTRFDALKQIATTIPVMDSSGSGQQTSQPFHDSRPS</sequence>
<dbReference type="InParanoid" id="C5LX29"/>
<organism evidence="4">
    <name type="scientific">Perkinsus marinus (strain ATCC 50983 / TXsc)</name>
    <dbReference type="NCBI Taxonomy" id="423536"/>
    <lineage>
        <taxon>Eukaryota</taxon>
        <taxon>Sar</taxon>
        <taxon>Alveolata</taxon>
        <taxon>Perkinsozoa</taxon>
        <taxon>Perkinsea</taxon>
        <taxon>Perkinsida</taxon>
        <taxon>Perkinsidae</taxon>
        <taxon>Perkinsus</taxon>
    </lineage>
</organism>
<evidence type="ECO:0000313" key="4">
    <source>
        <dbReference type="Proteomes" id="UP000007800"/>
    </source>
</evidence>
<dbReference type="EMBL" id="GG686340">
    <property type="protein sequence ID" value="EEQ98713.1"/>
    <property type="molecule type" value="Genomic_DNA"/>
</dbReference>
<evidence type="ECO:0000256" key="1">
    <source>
        <dbReference type="SAM" id="MobiDB-lite"/>
    </source>
</evidence>
<reference evidence="3 4" key="1">
    <citation type="submission" date="2008-07" db="EMBL/GenBank/DDBJ databases">
        <authorList>
            <person name="El-Sayed N."/>
            <person name="Caler E."/>
            <person name="Inman J."/>
            <person name="Amedeo P."/>
            <person name="Hass B."/>
            <person name="Wortman J."/>
        </authorList>
    </citation>
    <scope>NUCLEOTIDE SEQUENCE [LARGE SCALE GENOMIC DNA]</scope>
    <source>
        <strain evidence="4">ATCC 50983 / TXsc</strain>
    </source>
</reference>
<gene>
    <name evidence="3" type="ORF">Pmar_PMAR009602</name>
</gene>
<evidence type="ECO:0000313" key="3">
    <source>
        <dbReference type="EMBL" id="EEQ98713.1"/>
    </source>
</evidence>
<feature type="region of interest" description="Disordered" evidence="1">
    <location>
        <begin position="76"/>
        <end position="97"/>
    </location>
</feature>
<dbReference type="Pfam" id="PF11865">
    <property type="entry name" value="mTOR_dom"/>
    <property type="match status" value="1"/>
</dbReference>
<dbReference type="GeneID" id="9062626"/>
<feature type="domain" description="Serine/threonine-protein kinase mTOR" evidence="2">
    <location>
        <begin position="20"/>
        <end position="71"/>
    </location>
</feature>
<protein>
    <recommendedName>
        <fullName evidence="2">Serine/threonine-protein kinase mTOR domain-containing protein</fullName>
    </recommendedName>
</protein>
<evidence type="ECO:0000259" key="2">
    <source>
        <dbReference type="Pfam" id="PF11865"/>
    </source>
</evidence>
<dbReference type="Proteomes" id="UP000007800">
    <property type="component" value="Unassembled WGS sequence"/>
</dbReference>
<dbReference type="AlphaFoldDB" id="C5LX29"/>
<keyword evidence="4" id="KW-1185">Reference proteome</keyword>
<dbReference type="RefSeq" id="XP_002765996.1">
    <property type="nucleotide sequence ID" value="XM_002765950.1"/>
</dbReference>
<dbReference type="InterPro" id="IPR024585">
    <property type="entry name" value="mTOR_dom"/>
</dbReference>
<feature type="compositionally biased region" description="Polar residues" evidence="1">
    <location>
        <begin position="80"/>
        <end position="91"/>
    </location>
</feature>
<feature type="non-terminal residue" evidence="3">
    <location>
        <position position="1"/>
    </location>
</feature>
<accession>C5LX29</accession>
<proteinExistence type="predicted"/>